<evidence type="ECO:0000256" key="1">
    <source>
        <dbReference type="ARBA" id="ARBA00009995"/>
    </source>
</evidence>
<evidence type="ECO:0000313" key="7">
    <source>
        <dbReference type="Proteomes" id="UP001159042"/>
    </source>
</evidence>
<dbReference type="AlphaFoldDB" id="A0AAV8V9D7"/>
<name>A0AAV8V9D7_9CUCU</name>
<dbReference type="Gene3D" id="3.40.50.2000">
    <property type="entry name" value="Glycogen Phosphorylase B"/>
    <property type="match status" value="2"/>
</dbReference>
<dbReference type="GO" id="GO:0016020">
    <property type="term" value="C:membrane"/>
    <property type="evidence" value="ECO:0007669"/>
    <property type="project" value="UniProtKB-SubCell"/>
</dbReference>
<feature type="signal peptide" evidence="5">
    <location>
        <begin position="1"/>
        <end position="22"/>
    </location>
</feature>
<sequence>MKILIFYVLVLTLLYSVRNSHGARILASIFSPSYSHQVTFRPLWKELAKRGHEIILLTTDPMEDPELTNVKEIDLKESYAVMDQYGASELVSNQQGKSYRELFSAYIFALSRTADWQLSHPEVQQLIRNTSEHFDLLMVEMMFPTHLAFVDRFSVPFIGLCSLDAVPRVHKSIGNFMHPIIYPDYLFPFTKNLTFVQRVISFIVTAILDIHSYFMYSTEDETVTKHFGSNIRPLKEIEKDTSMLFINVNPIFHQLRPMGPNTIQIGGGTHLRQAQPLPQDIEEFLDTAKTGVIYFSLGTNVKASLISDELRNVILNTFANLPYKILWKFEQDLPGTPDNVKIMKWVPQQDLLQHPNVVLFITQCGLQSMEESIFNHVPMVGMPFYGDQSRNAKIMEENGLGLVVDRKNLIKDDFYRAIMEVINKPIYREKVEEIAILTNDVEMTGLEKAVWWTEYTIRTRGAKHLRNPMVDLPFYKVYLLDVLGFLLSIVLISLYVVRKIVKILLKVLCSKTHEKKKIE</sequence>
<comment type="subcellular location">
    <subcellularLocation>
        <location evidence="5">Membrane</location>
        <topology evidence="5">Single-pass membrane protein</topology>
    </subcellularLocation>
</comment>
<dbReference type="InterPro" id="IPR050271">
    <property type="entry name" value="UDP-glycosyltransferase"/>
</dbReference>
<evidence type="ECO:0000313" key="6">
    <source>
        <dbReference type="EMBL" id="KAJ8910830.1"/>
    </source>
</evidence>
<dbReference type="PANTHER" id="PTHR48043">
    <property type="entry name" value="EG:EG0003.4 PROTEIN-RELATED"/>
    <property type="match status" value="1"/>
</dbReference>
<evidence type="ECO:0000256" key="3">
    <source>
        <dbReference type="ARBA" id="ARBA00022679"/>
    </source>
</evidence>
<dbReference type="Proteomes" id="UP001159042">
    <property type="component" value="Unassembled WGS sequence"/>
</dbReference>
<keyword evidence="5" id="KW-0812">Transmembrane</keyword>
<dbReference type="Pfam" id="PF00201">
    <property type="entry name" value="UDPGT"/>
    <property type="match status" value="1"/>
</dbReference>
<protein>
    <recommendedName>
        <fullName evidence="5">UDP-glucuronosyltransferase</fullName>
        <ecNumber evidence="5">2.4.1.17</ecNumber>
    </recommendedName>
</protein>
<evidence type="ECO:0000256" key="5">
    <source>
        <dbReference type="RuleBase" id="RU362059"/>
    </source>
</evidence>
<evidence type="ECO:0000256" key="2">
    <source>
        <dbReference type="ARBA" id="ARBA00022676"/>
    </source>
</evidence>
<proteinExistence type="inferred from homology"/>
<dbReference type="PROSITE" id="PS00375">
    <property type="entry name" value="UDPGT"/>
    <property type="match status" value="1"/>
</dbReference>
<comment type="similarity">
    <text evidence="1 4">Belongs to the UDP-glycosyltransferase family.</text>
</comment>
<evidence type="ECO:0000256" key="4">
    <source>
        <dbReference type="RuleBase" id="RU003718"/>
    </source>
</evidence>
<feature type="transmembrane region" description="Helical" evidence="5">
    <location>
        <begin position="477"/>
        <end position="497"/>
    </location>
</feature>
<dbReference type="GO" id="GO:0015020">
    <property type="term" value="F:glucuronosyltransferase activity"/>
    <property type="evidence" value="ECO:0007669"/>
    <property type="project" value="UniProtKB-EC"/>
</dbReference>
<dbReference type="SUPFAM" id="SSF53756">
    <property type="entry name" value="UDP-Glycosyltransferase/glycogen phosphorylase"/>
    <property type="match status" value="1"/>
</dbReference>
<keyword evidence="2 4" id="KW-0328">Glycosyltransferase</keyword>
<dbReference type="InterPro" id="IPR035595">
    <property type="entry name" value="UDP_glycos_trans_CS"/>
</dbReference>
<keyword evidence="5" id="KW-0732">Signal</keyword>
<keyword evidence="5" id="KW-1133">Transmembrane helix</keyword>
<gene>
    <name evidence="6" type="ORF">NQ315_015565</name>
</gene>
<keyword evidence="3 4" id="KW-0808">Transferase</keyword>
<dbReference type="CDD" id="cd03784">
    <property type="entry name" value="GT1_Gtf-like"/>
    <property type="match status" value="1"/>
</dbReference>
<organism evidence="6 7">
    <name type="scientific">Exocentrus adspersus</name>
    <dbReference type="NCBI Taxonomy" id="1586481"/>
    <lineage>
        <taxon>Eukaryota</taxon>
        <taxon>Metazoa</taxon>
        <taxon>Ecdysozoa</taxon>
        <taxon>Arthropoda</taxon>
        <taxon>Hexapoda</taxon>
        <taxon>Insecta</taxon>
        <taxon>Pterygota</taxon>
        <taxon>Neoptera</taxon>
        <taxon>Endopterygota</taxon>
        <taxon>Coleoptera</taxon>
        <taxon>Polyphaga</taxon>
        <taxon>Cucujiformia</taxon>
        <taxon>Chrysomeloidea</taxon>
        <taxon>Cerambycidae</taxon>
        <taxon>Lamiinae</taxon>
        <taxon>Acanthocinini</taxon>
        <taxon>Exocentrus</taxon>
    </lineage>
</organism>
<comment type="caution">
    <text evidence="6">The sequence shown here is derived from an EMBL/GenBank/DDBJ whole genome shotgun (WGS) entry which is preliminary data.</text>
</comment>
<accession>A0AAV8V9D7</accession>
<dbReference type="PANTHER" id="PTHR48043:SF159">
    <property type="entry name" value="EG:EG0003.4 PROTEIN-RELATED"/>
    <property type="match status" value="1"/>
</dbReference>
<reference evidence="6 7" key="1">
    <citation type="journal article" date="2023" name="Insect Mol. Biol.">
        <title>Genome sequencing provides insights into the evolution of gene families encoding plant cell wall-degrading enzymes in longhorned beetles.</title>
        <authorList>
            <person name="Shin N.R."/>
            <person name="Okamura Y."/>
            <person name="Kirsch R."/>
            <person name="Pauchet Y."/>
        </authorList>
    </citation>
    <scope>NUCLEOTIDE SEQUENCE [LARGE SCALE GENOMIC DNA]</scope>
    <source>
        <strain evidence="6">EAD_L_NR</strain>
    </source>
</reference>
<dbReference type="EC" id="2.4.1.17" evidence="5"/>
<dbReference type="FunFam" id="3.40.50.2000:FF:000050">
    <property type="entry name" value="UDP-glucuronosyltransferase"/>
    <property type="match status" value="1"/>
</dbReference>
<keyword evidence="5" id="KW-0472">Membrane</keyword>
<keyword evidence="7" id="KW-1185">Reference proteome</keyword>
<dbReference type="EMBL" id="JANEYG010000239">
    <property type="protein sequence ID" value="KAJ8910830.1"/>
    <property type="molecule type" value="Genomic_DNA"/>
</dbReference>
<feature type="chain" id="PRO_5043107477" description="UDP-glucuronosyltransferase" evidence="5">
    <location>
        <begin position="23"/>
        <end position="519"/>
    </location>
</feature>
<comment type="catalytic activity">
    <reaction evidence="5">
        <text>glucuronate acceptor + UDP-alpha-D-glucuronate = acceptor beta-D-glucuronoside + UDP + H(+)</text>
        <dbReference type="Rhea" id="RHEA:21032"/>
        <dbReference type="ChEBI" id="CHEBI:15378"/>
        <dbReference type="ChEBI" id="CHEBI:58052"/>
        <dbReference type="ChEBI" id="CHEBI:58223"/>
        <dbReference type="ChEBI" id="CHEBI:132367"/>
        <dbReference type="ChEBI" id="CHEBI:132368"/>
        <dbReference type="EC" id="2.4.1.17"/>
    </reaction>
</comment>
<dbReference type="InterPro" id="IPR002213">
    <property type="entry name" value="UDP_glucos_trans"/>
</dbReference>